<dbReference type="NCBIfam" id="TIGR00125">
    <property type="entry name" value="cyt_tran_rel"/>
    <property type="match status" value="1"/>
</dbReference>
<comment type="subcellular location">
    <subcellularLocation>
        <location evidence="8">Cytoplasm</location>
    </subcellularLocation>
</comment>
<dbReference type="Gene3D" id="3.30.1300.10">
    <property type="entry name" value="Pantoate-beta-alanine ligase, C-terminal domain"/>
    <property type="match status" value="1"/>
</dbReference>
<dbReference type="PANTHER" id="PTHR21299">
    <property type="entry name" value="CYTIDYLATE KINASE/PANTOATE-BETA-ALANINE LIGASE"/>
    <property type="match status" value="1"/>
</dbReference>
<evidence type="ECO:0000256" key="1">
    <source>
        <dbReference type="ARBA" id="ARBA00004990"/>
    </source>
</evidence>
<dbReference type="GO" id="GO:0015940">
    <property type="term" value="P:pantothenate biosynthetic process"/>
    <property type="evidence" value="ECO:0007669"/>
    <property type="project" value="UniProtKB-UniRule"/>
</dbReference>
<feature type="binding site" evidence="8">
    <location>
        <begin position="147"/>
        <end position="150"/>
    </location>
    <ligand>
        <name>ATP</name>
        <dbReference type="ChEBI" id="CHEBI:30616"/>
    </ligand>
</feature>
<reference evidence="9" key="1">
    <citation type="submission" date="2020-10" db="EMBL/GenBank/DDBJ databases">
        <authorList>
            <person name="Gilroy R."/>
        </authorList>
    </citation>
    <scope>NUCLEOTIDE SEQUENCE</scope>
    <source>
        <strain evidence="9">17073</strain>
    </source>
</reference>
<comment type="catalytic activity">
    <reaction evidence="7 8">
        <text>(R)-pantoate + beta-alanine + ATP = (R)-pantothenate + AMP + diphosphate + H(+)</text>
        <dbReference type="Rhea" id="RHEA:10912"/>
        <dbReference type="ChEBI" id="CHEBI:15378"/>
        <dbReference type="ChEBI" id="CHEBI:15980"/>
        <dbReference type="ChEBI" id="CHEBI:29032"/>
        <dbReference type="ChEBI" id="CHEBI:30616"/>
        <dbReference type="ChEBI" id="CHEBI:33019"/>
        <dbReference type="ChEBI" id="CHEBI:57966"/>
        <dbReference type="ChEBI" id="CHEBI:456215"/>
        <dbReference type="EC" id="6.3.2.1"/>
    </reaction>
</comment>
<evidence type="ECO:0000256" key="6">
    <source>
        <dbReference type="ARBA" id="ARBA00022840"/>
    </source>
</evidence>
<feature type="binding site" evidence="8">
    <location>
        <position position="61"/>
    </location>
    <ligand>
        <name>(R)-pantoate</name>
        <dbReference type="ChEBI" id="CHEBI:15980"/>
    </ligand>
</feature>
<keyword evidence="4 8" id="KW-0566">Pantothenate biosynthesis</keyword>
<evidence type="ECO:0000256" key="4">
    <source>
        <dbReference type="ARBA" id="ARBA00022655"/>
    </source>
</evidence>
<name>A0A9D1LGP2_9BACT</name>
<dbReference type="InterPro" id="IPR042176">
    <property type="entry name" value="Pantoate_ligase_C"/>
</dbReference>
<keyword evidence="6 8" id="KW-0067">ATP-binding</keyword>
<dbReference type="Gene3D" id="3.40.50.620">
    <property type="entry name" value="HUPs"/>
    <property type="match status" value="1"/>
</dbReference>
<comment type="function">
    <text evidence="8">Catalyzes the condensation of pantoate with beta-alanine in an ATP-dependent reaction via a pantoyl-adenylate intermediate.</text>
</comment>
<dbReference type="Pfam" id="PF02569">
    <property type="entry name" value="Pantoate_ligase"/>
    <property type="match status" value="1"/>
</dbReference>
<reference evidence="9" key="2">
    <citation type="journal article" date="2021" name="PeerJ">
        <title>Extensive microbial diversity within the chicken gut microbiome revealed by metagenomics and culture.</title>
        <authorList>
            <person name="Gilroy R."/>
            <person name="Ravi A."/>
            <person name="Getino M."/>
            <person name="Pursley I."/>
            <person name="Horton D.L."/>
            <person name="Alikhan N.F."/>
            <person name="Baker D."/>
            <person name="Gharbi K."/>
            <person name="Hall N."/>
            <person name="Watson M."/>
            <person name="Adriaenssens E.M."/>
            <person name="Foster-Nyarko E."/>
            <person name="Jarju S."/>
            <person name="Secka A."/>
            <person name="Antonio M."/>
            <person name="Oren A."/>
            <person name="Chaudhuri R.R."/>
            <person name="La Ragione R."/>
            <person name="Hildebrand F."/>
            <person name="Pallen M.J."/>
        </authorList>
    </citation>
    <scope>NUCLEOTIDE SEQUENCE</scope>
    <source>
        <strain evidence="9">17073</strain>
    </source>
</reference>
<keyword evidence="5 8" id="KW-0547">Nucleotide-binding</keyword>
<dbReference type="PANTHER" id="PTHR21299:SF1">
    <property type="entry name" value="PANTOATE--BETA-ALANINE LIGASE"/>
    <property type="match status" value="1"/>
</dbReference>
<proteinExistence type="inferred from homology"/>
<dbReference type="InterPro" id="IPR003721">
    <property type="entry name" value="Pantoate_ligase"/>
</dbReference>
<evidence type="ECO:0000256" key="8">
    <source>
        <dbReference type="HAMAP-Rule" id="MF_00158"/>
    </source>
</evidence>
<dbReference type="SUPFAM" id="SSF52374">
    <property type="entry name" value="Nucleotidylyl transferase"/>
    <property type="match status" value="1"/>
</dbReference>
<feature type="binding site" evidence="8">
    <location>
        <position position="61"/>
    </location>
    <ligand>
        <name>beta-alanine</name>
        <dbReference type="ChEBI" id="CHEBI:57966"/>
    </ligand>
</feature>
<dbReference type="GO" id="GO:0005829">
    <property type="term" value="C:cytosol"/>
    <property type="evidence" value="ECO:0007669"/>
    <property type="project" value="TreeGrafter"/>
</dbReference>
<accession>A0A9D1LGP2</accession>
<evidence type="ECO:0000256" key="7">
    <source>
        <dbReference type="ARBA" id="ARBA00048258"/>
    </source>
</evidence>
<feature type="binding site" evidence="8">
    <location>
        <begin position="184"/>
        <end position="187"/>
    </location>
    <ligand>
        <name>ATP</name>
        <dbReference type="ChEBI" id="CHEBI:30616"/>
    </ligand>
</feature>
<dbReference type="EMBL" id="DVMS01000127">
    <property type="protein sequence ID" value="HIU38890.1"/>
    <property type="molecule type" value="Genomic_DNA"/>
</dbReference>
<evidence type="ECO:0000313" key="9">
    <source>
        <dbReference type="EMBL" id="HIU38890.1"/>
    </source>
</evidence>
<protein>
    <recommendedName>
        <fullName evidence="8">Pantothenate synthetase</fullName>
        <shortName evidence="8">PS</shortName>
        <ecNumber evidence="8">6.3.2.1</ecNumber>
    </recommendedName>
    <alternativeName>
        <fullName evidence="8">Pantoate--beta-alanine ligase</fullName>
    </alternativeName>
    <alternativeName>
        <fullName evidence="8">Pantoate-activating enzyme</fullName>
    </alternativeName>
</protein>
<dbReference type="GO" id="GO:0004592">
    <property type="term" value="F:pantoate-beta-alanine ligase activity"/>
    <property type="evidence" value="ECO:0007669"/>
    <property type="project" value="UniProtKB-UniRule"/>
</dbReference>
<dbReference type="AlphaFoldDB" id="A0A9D1LGP2"/>
<dbReference type="NCBIfam" id="TIGR00018">
    <property type="entry name" value="panC"/>
    <property type="match status" value="1"/>
</dbReference>
<dbReference type="GO" id="GO:0005524">
    <property type="term" value="F:ATP binding"/>
    <property type="evidence" value="ECO:0007669"/>
    <property type="project" value="UniProtKB-KW"/>
</dbReference>
<comment type="subunit">
    <text evidence="8">Homodimer.</text>
</comment>
<comment type="miscellaneous">
    <text evidence="8">The reaction proceeds by a bi uni uni bi ping pong mechanism.</text>
</comment>
<gene>
    <name evidence="8" type="primary">panC</name>
    <name evidence="9" type="ORF">IAD18_04400</name>
</gene>
<comment type="caution">
    <text evidence="9">The sequence shown here is derived from an EMBL/GenBank/DDBJ whole genome shotgun (WGS) entry which is preliminary data.</text>
</comment>
<comment type="similarity">
    <text evidence="2 8">Belongs to the pantothenate synthetase family.</text>
</comment>
<comment type="caution">
    <text evidence="8">Lacks conserved residue(s) required for the propagation of feature annotation.</text>
</comment>
<dbReference type="EC" id="6.3.2.1" evidence="8"/>
<dbReference type="HAMAP" id="MF_00158">
    <property type="entry name" value="PanC"/>
    <property type="match status" value="1"/>
</dbReference>
<organism evidence="9 10">
    <name type="scientific">Candidatus Limisoma intestinavium</name>
    <dbReference type="NCBI Taxonomy" id="2840856"/>
    <lineage>
        <taxon>Bacteria</taxon>
        <taxon>Pseudomonadati</taxon>
        <taxon>Bacteroidota</taxon>
        <taxon>Bacteroidia</taxon>
        <taxon>Bacteroidales</taxon>
        <taxon>Candidatus Limisoma</taxon>
    </lineage>
</organism>
<evidence type="ECO:0000256" key="3">
    <source>
        <dbReference type="ARBA" id="ARBA00022598"/>
    </source>
</evidence>
<feature type="binding site" evidence="8">
    <location>
        <begin position="30"/>
        <end position="37"/>
    </location>
    <ligand>
        <name>ATP</name>
        <dbReference type="ChEBI" id="CHEBI:30616"/>
    </ligand>
</feature>
<keyword evidence="8" id="KW-0963">Cytoplasm</keyword>
<dbReference type="InterPro" id="IPR004821">
    <property type="entry name" value="Cyt_trans-like"/>
</dbReference>
<dbReference type="Proteomes" id="UP000824076">
    <property type="component" value="Unassembled WGS sequence"/>
</dbReference>
<dbReference type="CDD" id="cd00560">
    <property type="entry name" value="PanC"/>
    <property type="match status" value="1"/>
</dbReference>
<feature type="binding site" evidence="8">
    <location>
        <position position="153"/>
    </location>
    <ligand>
        <name>(R)-pantoate</name>
        <dbReference type="ChEBI" id="CHEBI:15980"/>
    </ligand>
</feature>
<feature type="active site" description="Proton donor" evidence="8">
    <location>
        <position position="37"/>
    </location>
</feature>
<comment type="pathway">
    <text evidence="1 8">Cofactor biosynthesis; (R)-pantothenate biosynthesis; (R)-pantothenate from (R)-pantoate and beta-alanine: step 1/1.</text>
</comment>
<dbReference type="InterPro" id="IPR014729">
    <property type="entry name" value="Rossmann-like_a/b/a_fold"/>
</dbReference>
<evidence type="ECO:0000256" key="2">
    <source>
        <dbReference type="ARBA" id="ARBA00009256"/>
    </source>
</evidence>
<evidence type="ECO:0000313" key="10">
    <source>
        <dbReference type="Proteomes" id="UP000824076"/>
    </source>
</evidence>
<keyword evidence="3 8" id="KW-0436">Ligase</keyword>
<sequence length="281" mass="31437">MEIVRTVSELESLVKSFKQAGKTIGLVPTMGALHAGHESLVVRARRENDIVIVSVFVNPTQFNNKQDLATYPRTEERDCALLEADGCDVAFVPTVEEIYPEPDTRVFDLGQVAEVMEGKYRPGHFNGVAQIVSKLFAYAQPDRAYFGEKDFQQIAVIRRMAELEGFKMDIVACPIQREADGLALSSRNVRLSAAQRKTAPEIYRVLKESCNFAASHSVAETVRFVTDALNALPEMRVEYYEIVDGRTLQPVADWNTSDYIVGCVTVYCGDVRLIDNIAYKK</sequence>
<evidence type="ECO:0000256" key="5">
    <source>
        <dbReference type="ARBA" id="ARBA00022741"/>
    </source>
</evidence>